<keyword evidence="4" id="KW-1185">Reference proteome</keyword>
<keyword evidence="1" id="KW-1133">Transmembrane helix</keyword>
<sequence>MGNSPNIIIRAIWFFVVGWWLTGVLLTAAWLLNVTVIGIPVGIKLLNWVPKALTLKDTSSDTGPGDTIEIGKSSGDSPNILVRGVYFLLIGWWASLIVTVIAYLLCLTVIGLPIGIKIFNYLPKVVSLKG</sequence>
<evidence type="ECO:0000259" key="2">
    <source>
        <dbReference type="Pfam" id="PF03733"/>
    </source>
</evidence>
<name>A0A1G7U055_9EURY</name>
<dbReference type="EMBL" id="FNBK01000034">
    <property type="protein sequence ID" value="SDG40788.1"/>
    <property type="molecule type" value="Genomic_DNA"/>
</dbReference>
<gene>
    <name evidence="3" type="ORF">SAMN05216218_1345</name>
</gene>
<keyword evidence="1" id="KW-0472">Membrane</keyword>
<dbReference type="RefSeq" id="WP_092695724.1">
    <property type="nucleotide sequence ID" value="NZ_FNBK01000034.1"/>
</dbReference>
<protein>
    <submittedName>
        <fullName evidence="3">Uncharacterized membrane protein YccF, DUF307 family</fullName>
    </submittedName>
</protein>
<reference evidence="4" key="1">
    <citation type="submission" date="2016-10" db="EMBL/GenBank/DDBJ databases">
        <authorList>
            <person name="Varghese N."/>
            <person name="Submissions S."/>
        </authorList>
    </citation>
    <scope>NUCLEOTIDE SEQUENCE [LARGE SCALE GENOMIC DNA]</scope>
    <source>
        <strain evidence="4">IBRC-M 10760</strain>
    </source>
</reference>
<dbReference type="Proteomes" id="UP000199076">
    <property type="component" value="Unassembled WGS sequence"/>
</dbReference>
<dbReference type="Pfam" id="PF03733">
    <property type="entry name" value="YccF"/>
    <property type="match status" value="1"/>
</dbReference>
<feature type="transmembrane region" description="Helical" evidence="1">
    <location>
        <begin position="85"/>
        <end position="114"/>
    </location>
</feature>
<organism evidence="3 4">
    <name type="scientific">Halorientalis regularis</name>
    <dbReference type="NCBI Taxonomy" id="660518"/>
    <lineage>
        <taxon>Archaea</taxon>
        <taxon>Methanobacteriati</taxon>
        <taxon>Methanobacteriota</taxon>
        <taxon>Stenosarchaea group</taxon>
        <taxon>Halobacteria</taxon>
        <taxon>Halobacteriales</taxon>
        <taxon>Haloarculaceae</taxon>
        <taxon>Halorientalis</taxon>
    </lineage>
</organism>
<dbReference type="STRING" id="660518.SAMN05216218_1345"/>
<proteinExistence type="predicted"/>
<feature type="domain" description="Inner membrane component" evidence="2">
    <location>
        <begin position="85"/>
        <end position="120"/>
    </location>
</feature>
<feature type="transmembrane region" description="Helical" evidence="1">
    <location>
        <begin position="12"/>
        <end position="32"/>
    </location>
</feature>
<evidence type="ECO:0000256" key="1">
    <source>
        <dbReference type="SAM" id="Phobius"/>
    </source>
</evidence>
<evidence type="ECO:0000313" key="3">
    <source>
        <dbReference type="EMBL" id="SDG40788.1"/>
    </source>
</evidence>
<dbReference type="InterPro" id="IPR005185">
    <property type="entry name" value="YccF"/>
</dbReference>
<dbReference type="AlphaFoldDB" id="A0A1G7U055"/>
<dbReference type="OrthoDB" id="196891at2157"/>
<keyword evidence="1" id="KW-0812">Transmembrane</keyword>
<accession>A0A1G7U055</accession>
<evidence type="ECO:0000313" key="4">
    <source>
        <dbReference type="Proteomes" id="UP000199076"/>
    </source>
</evidence>